<dbReference type="Gramene" id="MELO3C033586.2.1">
    <property type="protein sequence ID" value="MELO3C033586.2.1"/>
    <property type="gene ID" value="MELO3C033586.2"/>
</dbReference>
<name>A0A9I9EGS5_CUCME</name>
<accession>A0A9I9EGS5</accession>
<reference evidence="1" key="1">
    <citation type="submission" date="2023-03" db="UniProtKB">
        <authorList>
            <consortium name="EnsemblPlants"/>
        </authorList>
    </citation>
    <scope>IDENTIFICATION</scope>
</reference>
<organism evidence="1">
    <name type="scientific">Cucumis melo</name>
    <name type="common">Muskmelon</name>
    <dbReference type="NCBI Taxonomy" id="3656"/>
    <lineage>
        <taxon>Eukaryota</taxon>
        <taxon>Viridiplantae</taxon>
        <taxon>Streptophyta</taxon>
        <taxon>Embryophyta</taxon>
        <taxon>Tracheophyta</taxon>
        <taxon>Spermatophyta</taxon>
        <taxon>Magnoliopsida</taxon>
        <taxon>eudicotyledons</taxon>
        <taxon>Gunneridae</taxon>
        <taxon>Pentapetalae</taxon>
        <taxon>rosids</taxon>
        <taxon>fabids</taxon>
        <taxon>Cucurbitales</taxon>
        <taxon>Cucurbitaceae</taxon>
        <taxon>Benincaseae</taxon>
        <taxon>Cucumis</taxon>
    </lineage>
</organism>
<proteinExistence type="predicted"/>
<protein>
    <submittedName>
        <fullName evidence="1">Uncharacterized protein</fullName>
    </submittedName>
</protein>
<sequence>SFGILNNIANIAADAGEKATRRILIFTATSRAHPRLSSATRLESKKILYYREMRREGGWKEQGAKSESKTDAGEKATRWILILTASSGAHPRLSSAIKMKLVGKVWPTKESDAIAEAFKGRIPATVAHKASN</sequence>
<dbReference type="EnsemblPlants" id="MELO3C033586.2.1">
    <property type="protein sequence ID" value="MELO3C033586.2.1"/>
    <property type="gene ID" value="MELO3C033586.2"/>
</dbReference>
<dbReference type="AlphaFoldDB" id="A0A9I9EGS5"/>
<evidence type="ECO:0000313" key="1">
    <source>
        <dbReference type="EnsemblPlants" id="MELO3C033586.2.1"/>
    </source>
</evidence>